<dbReference type="Proteomes" id="UP000662904">
    <property type="component" value="Chromosome"/>
</dbReference>
<feature type="active site" evidence="3">
    <location>
        <position position="55"/>
    </location>
</feature>
<proteinExistence type="inferred from homology"/>
<name>A0A8A0RLY4_9FIRM</name>
<gene>
    <name evidence="4" type="primary">yddE</name>
    <name evidence="4" type="ORF">H0A61_01139</name>
</gene>
<evidence type="ECO:0000313" key="4">
    <source>
        <dbReference type="EMBL" id="QSQ08794.1"/>
    </source>
</evidence>
<keyword evidence="2 4" id="KW-0413">Isomerase</keyword>
<evidence type="ECO:0000256" key="3">
    <source>
        <dbReference type="PIRSR" id="PIRSR016184-1"/>
    </source>
</evidence>
<sequence>MQIKFYQLDAFTDTPFGGNPAGVVPLIPKPGKDEILPNLSEERMRKIAGEINCSETAFILKPRDPRAHFSVRFFTPKEEVDLCGHATVAAFWLLAEEGYIPRKDPVKIVTQETKAGVLPVAVYFCEKGETDRIMMVQAQPEFKPCPVPPEELSHILGTAAENLTVPERPDAAPVIASTGLPDLLVPIKNRKALEELNPDMARLARISREHGFISIHAFTFDTIDPACTVHCRDFAPAVGINEESATGTASGALGAYLTAFGIIEIAAPTTRIICEQGYIMGRPSRITVEIDILERKSEAPCGRFALGNIKVGGRAVRIIEGLLHI</sequence>
<dbReference type="PANTHER" id="PTHR13774:SF39">
    <property type="entry name" value="BIOSYNTHESIS PROTEIN, PUTATIVE-RELATED"/>
    <property type="match status" value="1"/>
</dbReference>
<dbReference type="GO" id="GO:0005737">
    <property type="term" value="C:cytoplasm"/>
    <property type="evidence" value="ECO:0007669"/>
    <property type="project" value="TreeGrafter"/>
</dbReference>
<comment type="similarity">
    <text evidence="1">Belongs to the PhzF family.</text>
</comment>
<dbReference type="Gene3D" id="3.10.310.10">
    <property type="entry name" value="Diaminopimelate Epimerase, Chain A, domain 1"/>
    <property type="match status" value="2"/>
</dbReference>
<dbReference type="NCBIfam" id="TIGR00654">
    <property type="entry name" value="PhzF_family"/>
    <property type="match status" value="1"/>
</dbReference>
<dbReference type="AlphaFoldDB" id="A0A8A0RLY4"/>
<dbReference type="SUPFAM" id="SSF54506">
    <property type="entry name" value="Diaminopimelate epimerase-like"/>
    <property type="match status" value="1"/>
</dbReference>
<evidence type="ECO:0000313" key="5">
    <source>
        <dbReference type="Proteomes" id="UP000662904"/>
    </source>
</evidence>
<dbReference type="EC" id="5.1.-.-" evidence="4"/>
<dbReference type="RefSeq" id="WP_206708997.1">
    <property type="nucleotide sequence ID" value="NZ_CP059066.1"/>
</dbReference>
<reference evidence="4" key="1">
    <citation type="submission" date="2020-07" db="EMBL/GenBank/DDBJ databases">
        <title>Koleobacter methoxysyntrophicus gen. nov., sp. nov., a novel anaerobic bacterium isolated from deep subsurface oil field and proposal of Koleobacterales ord. nov. in the phylum Firmicutes.</title>
        <authorList>
            <person name="Sakamoto S."/>
            <person name="Tamaki H."/>
        </authorList>
    </citation>
    <scope>NUCLEOTIDE SEQUENCE</scope>
    <source>
        <strain evidence="4">NRmbB1</strain>
    </source>
</reference>
<accession>A0A8A0RLY4</accession>
<evidence type="ECO:0000256" key="1">
    <source>
        <dbReference type="ARBA" id="ARBA00008270"/>
    </source>
</evidence>
<dbReference type="KEGG" id="kme:H0A61_01139"/>
<organism evidence="4 5">
    <name type="scientific">Koleobacter methoxysyntrophicus</name>
    <dbReference type="NCBI Taxonomy" id="2751313"/>
    <lineage>
        <taxon>Bacteria</taxon>
        <taxon>Bacillati</taxon>
        <taxon>Bacillota</taxon>
        <taxon>Clostridia</taxon>
        <taxon>Koleobacterales</taxon>
        <taxon>Koleobacteraceae</taxon>
        <taxon>Koleobacter</taxon>
    </lineage>
</organism>
<dbReference type="EMBL" id="CP059066">
    <property type="protein sequence ID" value="QSQ08794.1"/>
    <property type="molecule type" value="Genomic_DNA"/>
</dbReference>
<dbReference type="InterPro" id="IPR003719">
    <property type="entry name" value="Phenazine_PhzF-like"/>
</dbReference>
<dbReference type="PIRSF" id="PIRSF016184">
    <property type="entry name" value="PhzC_PhzF"/>
    <property type="match status" value="1"/>
</dbReference>
<dbReference type="PANTHER" id="PTHR13774">
    <property type="entry name" value="PHENAZINE BIOSYNTHESIS PROTEIN"/>
    <property type="match status" value="1"/>
</dbReference>
<keyword evidence="5" id="KW-1185">Reference proteome</keyword>
<dbReference type="GO" id="GO:0016853">
    <property type="term" value="F:isomerase activity"/>
    <property type="evidence" value="ECO:0007669"/>
    <property type="project" value="UniProtKB-KW"/>
</dbReference>
<protein>
    <submittedName>
        <fullName evidence="4">Putative isomerase YddE</fullName>
        <ecNumber evidence="4">5.1.-.-</ecNumber>
    </submittedName>
</protein>
<dbReference type="Pfam" id="PF02567">
    <property type="entry name" value="PhzC-PhzF"/>
    <property type="match status" value="1"/>
</dbReference>
<evidence type="ECO:0000256" key="2">
    <source>
        <dbReference type="ARBA" id="ARBA00023235"/>
    </source>
</evidence>